<dbReference type="AlphaFoldDB" id="A0A1X0QTI3"/>
<evidence type="ECO:0000256" key="1">
    <source>
        <dbReference type="ARBA" id="ARBA00022884"/>
    </source>
</evidence>
<reference evidence="4" key="1">
    <citation type="journal article" date="2016" name="Proc. Natl. Acad. Sci. U.S.A.">
        <title>Lipid metabolic changes in an early divergent fungus govern the establishment of a mutualistic symbiosis with endobacteria.</title>
        <authorList>
            <person name="Lastovetsky O.A."/>
            <person name="Gaspar M.L."/>
            <person name="Mondo S.J."/>
            <person name="LaButti K.M."/>
            <person name="Sandor L."/>
            <person name="Grigoriev I.V."/>
            <person name="Henry S.A."/>
            <person name="Pawlowska T.E."/>
        </authorList>
    </citation>
    <scope>NUCLEOTIDE SEQUENCE [LARGE SCALE GENOMIC DNA]</scope>
    <source>
        <strain evidence="4">ATCC 52814</strain>
    </source>
</reference>
<name>A0A1X0QTI3_RHIZD</name>
<dbReference type="GO" id="GO:1990904">
    <property type="term" value="C:ribonucleoprotein complex"/>
    <property type="evidence" value="ECO:0007669"/>
    <property type="project" value="TreeGrafter"/>
</dbReference>
<dbReference type="EMBL" id="KV922020">
    <property type="protein sequence ID" value="ORE03059.1"/>
    <property type="molecule type" value="Genomic_DNA"/>
</dbReference>
<dbReference type="InterPro" id="IPR000504">
    <property type="entry name" value="RRM_dom"/>
</dbReference>
<dbReference type="InterPro" id="IPR050374">
    <property type="entry name" value="RRT5_SRSF_SR"/>
</dbReference>
<evidence type="ECO:0000259" key="3">
    <source>
        <dbReference type="PROSITE" id="PS50102"/>
    </source>
</evidence>
<feature type="domain" description="RRM" evidence="3">
    <location>
        <begin position="191"/>
        <end position="263"/>
    </location>
</feature>
<evidence type="ECO:0000256" key="2">
    <source>
        <dbReference type="PROSITE-ProRule" id="PRU00176"/>
    </source>
</evidence>
<dbReference type="PANTHER" id="PTHR23003">
    <property type="entry name" value="RNA RECOGNITION MOTIF RRM DOMAIN CONTAINING PROTEIN"/>
    <property type="match status" value="1"/>
</dbReference>
<proteinExistence type="predicted"/>
<dbReference type="SUPFAM" id="SSF54928">
    <property type="entry name" value="RNA-binding domain, RBD"/>
    <property type="match status" value="2"/>
</dbReference>
<dbReference type="SMART" id="SM00360">
    <property type="entry name" value="RRM"/>
    <property type="match status" value="3"/>
</dbReference>
<dbReference type="InterPro" id="IPR012677">
    <property type="entry name" value="Nucleotide-bd_a/b_plait_sf"/>
</dbReference>
<protein>
    <recommendedName>
        <fullName evidence="3">RRM domain-containing protein</fullName>
    </recommendedName>
</protein>
<dbReference type="InterPro" id="IPR035979">
    <property type="entry name" value="RBD_domain_sf"/>
</dbReference>
<gene>
    <name evidence="4" type="ORF">BCV72DRAFT_233631</name>
</gene>
<dbReference type="Proteomes" id="UP000242414">
    <property type="component" value="Unassembled WGS sequence"/>
</dbReference>
<keyword evidence="1 2" id="KW-0694">RNA-binding</keyword>
<dbReference type="GO" id="GO:0005634">
    <property type="term" value="C:nucleus"/>
    <property type="evidence" value="ECO:0007669"/>
    <property type="project" value="TreeGrafter"/>
</dbReference>
<organism evidence="4">
    <name type="scientific">Rhizopus microsporus var. microsporus</name>
    <dbReference type="NCBI Taxonomy" id="86635"/>
    <lineage>
        <taxon>Eukaryota</taxon>
        <taxon>Fungi</taxon>
        <taxon>Fungi incertae sedis</taxon>
        <taxon>Mucoromycota</taxon>
        <taxon>Mucoromycotina</taxon>
        <taxon>Mucoromycetes</taxon>
        <taxon>Mucorales</taxon>
        <taxon>Mucorineae</taxon>
        <taxon>Rhizopodaceae</taxon>
        <taxon>Rhizopus</taxon>
    </lineage>
</organism>
<dbReference type="PANTHER" id="PTHR23003:SF3">
    <property type="entry name" value="FI21236P1-RELATED"/>
    <property type="match status" value="1"/>
</dbReference>
<dbReference type="OrthoDB" id="8093034at2759"/>
<dbReference type="GO" id="GO:0003729">
    <property type="term" value="F:mRNA binding"/>
    <property type="evidence" value="ECO:0007669"/>
    <property type="project" value="TreeGrafter"/>
</dbReference>
<dbReference type="Pfam" id="PF00076">
    <property type="entry name" value="RRM_1"/>
    <property type="match status" value="3"/>
</dbReference>
<dbReference type="CDD" id="cd00590">
    <property type="entry name" value="RRM_SF"/>
    <property type="match status" value="2"/>
</dbReference>
<sequence length="306" mass="34542">MDTSLIIRNLSDKVTVQDIKAIMNVISPIQSIKTLKNLQCVLIEFYDHKAAEQAFYMMNGRPIHNQIISIDWNYANTNIIVDPLDSSITESNLFKAFESLGAIDTCVMNENDHFYGIVTFSTKIDALQAMDQMNGKHLFSNPVHLTLQEESEEDDKSTIGSRRSSSSALSDSAISGISYEDIFAQTPFYHTVIYIKNLPKQATRHEIISLLQHHGIVHNHEIIIKKRTAIITIDTHANATTAIFALQGFSLEGRPLRLGWWTREIQGNTKVTMDRSLANPVILDTPFMRPPAPSFVHEGVYGNKYY</sequence>
<accession>A0A1X0QTI3</accession>
<dbReference type="PROSITE" id="PS50102">
    <property type="entry name" value="RRM"/>
    <property type="match status" value="3"/>
</dbReference>
<evidence type="ECO:0000313" key="4">
    <source>
        <dbReference type="EMBL" id="ORE03059.1"/>
    </source>
</evidence>
<dbReference type="Gene3D" id="3.30.70.330">
    <property type="match status" value="3"/>
</dbReference>
<feature type="domain" description="RRM" evidence="3">
    <location>
        <begin position="3"/>
        <end position="75"/>
    </location>
</feature>
<feature type="domain" description="RRM" evidence="3">
    <location>
        <begin position="77"/>
        <end position="150"/>
    </location>
</feature>
<dbReference type="VEuPathDB" id="FungiDB:BCV72DRAFT_233631"/>
<dbReference type="GO" id="GO:0005737">
    <property type="term" value="C:cytoplasm"/>
    <property type="evidence" value="ECO:0007669"/>
    <property type="project" value="TreeGrafter"/>
</dbReference>